<sequence length="114" mass="12628">MSTIIDETCLENMQSLLGDQFSDTLEFCLTEFERLENEVKMTINSDLEAATRNAHSLKSNAAQFGAMSLSDVARKIEMALLANEVETAKAEIDNLSEQVVASKSKLQHWITSSV</sequence>
<comment type="caution">
    <text evidence="5">The sequence shown here is derived from an EMBL/GenBank/DDBJ whole genome shotgun (WGS) entry which is preliminary data.</text>
</comment>
<evidence type="ECO:0000313" key="6">
    <source>
        <dbReference type="Proteomes" id="UP000076661"/>
    </source>
</evidence>
<feature type="coiled-coil region" evidence="3">
    <location>
        <begin position="78"/>
        <end position="105"/>
    </location>
</feature>
<gene>
    <name evidence="5" type="ORF">N478_08110</name>
</gene>
<evidence type="ECO:0000256" key="1">
    <source>
        <dbReference type="ARBA" id="ARBA00023012"/>
    </source>
</evidence>
<accession>A0A161YGH0</accession>
<reference evidence="5 6" key="1">
    <citation type="submission" date="2013-07" db="EMBL/GenBank/DDBJ databases">
        <title>Comparative Genomic and Metabolomic Analysis of Twelve Strains of Pseudoalteromonas luteoviolacea.</title>
        <authorList>
            <person name="Vynne N.G."/>
            <person name="Mansson M."/>
            <person name="Gram L."/>
        </authorList>
    </citation>
    <scope>NUCLEOTIDE SEQUENCE [LARGE SCALE GENOMIC DNA]</scope>
    <source>
        <strain evidence="5 6">S4060-1</strain>
    </source>
</reference>
<protein>
    <recommendedName>
        <fullName evidence="4">HPt domain-containing protein</fullName>
    </recommendedName>
</protein>
<dbReference type="RefSeq" id="WP_063371844.1">
    <property type="nucleotide sequence ID" value="NZ_AUXX01000067.1"/>
</dbReference>
<keyword evidence="3" id="KW-0175">Coiled coil</keyword>
<dbReference type="InterPro" id="IPR036641">
    <property type="entry name" value="HPT_dom_sf"/>
</dbReference>
<dbReference type="PROSITE" id="PS50894">
    <property type="entry name" value="HPT"/>
    <property type="match status" value="1"/>
</dbReference>
<keyword evidence="2" id="KW-0597">Phosphoprotein</keyword>
<dbReference type="GO" id="GO:0004672">
    <property type="term" value="F:protein kinase activity"/>
    <property type="evidence" value="ECO:0007669"/>
    <property type="project" value="UniProtKB-ARBA"/>
</dbReference>
<dbReference type="AlphaFoldDB" id="A0A161YGH0"/>
<feature type="modified residue" description="Phosphohistidine" evidence="2">
    <location>
        <position position="55"/>
    </location>
</feature>
<dbReference type="EMBL" id="AUXX01000067">
    <property type="protein sequence ID" value="KZN59671.1"/>
    <property type="molecule type" value="Genomic_DNA"/>
</dbReference>
<evidence type="ECO:0000256" key="3">
    <source>
        <dbReference type="SAM" id="Coils"/>
    </source>
</evidence>
<organism evidence="5 6">
    <name type="scientific">Pseudoalteromonas luteoviolacea S4060-1</name>
    <dbReference type="NCBI Taxonomy" id="1365257"/>
    <lineage>
        <taxon>Bacteria</taxon>
        <taxon>Pseudomonadati</taxon>
        <taxon>Pseudomonadota</taxon>
        <taxon>Gammaproteobacteria</taxon>
        <taxon>Alteromonadales</taxon>
        <taxon>Pseudoalteromonadaceae</taxon>
        <taxon>Pseudoalteromonas</taxon>
    </lineage>
</organism>
<evidence type="ECO:0000259" key="4">
    <source>
        <dbReference type="PROSITE" id="PS50894"/>
    </source>
</evidence>
<evidence type="ECO:0000313" key="5">
    <source>
        <dbReference type="EMBL" id="KZN59671.1"/>
    </source>
</evidence>
<feature type="domain" description="HPt" evidence="4">
    <location>
        <begin position="13"/>
        <end position="109"/>
    </location>
</feature>
<dbReference type="Pfam" id="PF01627">
    <property type="entry name" value="Hpt"/>
    <property type="match status" value="1"/>
</dbReference>
<evidence type="ECO:0000256" key="2">
    <source>
        <dbReference type="PROSITE-ProRule" id="PRU00110"/>
    </source>
</evidence>
<dbReference type="SUPFAM" id="SSF47226">
    <property type="entry name" value="Histidine-containing phosphotransfer domain, HPT domain"/>
    <property type="match status" value="1"/>
</dbReference>
<dbReference type="GO" id="GO:0000160">
    <property type="term" value="P:phosphorelay signal transduction system"/>
    <property type="evidence" value="ECO:0007669"/>
    <property type="project" value="UniProtKB-KW"/>
</dbReference>
<dbReference type="Proteomes" id="UP000076661">
    <property type="component" value="Unassembled WGS sequence"/>
</dbReference>
<name>A0A161YGH0_9GAMM</name>
<proteinExistence type="predicted"/>
<keyword evidence="1" id="KW-0902">Two-component regulatory system</keyword>
<dbReference type="PATRIC" id="fig|1365257.3.peg.5040"/>
<dbReference type="InterPro" id="IPR008207">
    <property type="entry name" value="Sig_transdc_His_kin_Hpt_dom"/>
</dbReference>
<dbReference type="Gene3D" id="1.20.120.160">
    <property type="entry name" value="HPT domain"/>
    <property type="match status" value="1"/>
</dbReference>